<keyword evidence="1" id="KW-0732">Signal</keyword>
<sequence>MMLCVMPPKTWLALLAARALLAHIRLAINQDPQFPFSHAAPKPLVPHVQNMAPAVGQIVKVGKDLQDHQVQPLTENYHIKKNRQWRQGGDITLYIKKNGQLECMKFHLGVDEEMAEGLRKIVPVVSDPTLDGVIYLNESLNT</sequence>
<name>A0ABQ9D8B6_9PASS</name>
<protein>
    <submittedName>
        <fullName evidence="2">Uncharacterized protein</fullName>
    </submittedName>
</protein>
<dbReference type="EMBL" id="WHWB01034049">
    <property type="protein sequence ID" value="KAJ7414521.1"/>
    <property type="molecule type" value="Genomic_DNA"/>
</dbReference>
<reference evidence="2" key="1">
    <citation type="submission" date="2019-10" db="EMBL/GenBank/DDBJ databases">
        <authorList>
            <person name="Soares A.E.R."/>
            <person name="Aleixo A."/>
            <person name="Schneider P."/>
            <person name="Miyaki C.Y."/>
            <person name="Schneider M.P."/>
            <person name="Mello C."/>
            <person name="Vasconcelos A.T.R."/>
        </authorList>
    </citation>
    <scope>NUCLEOTIDE SEQUENCE</scope>
    <source>
        <tissue evidence="2">Muscle</tissue>
    </source>
</reference>
<accession>A0ABQ9D8B6</accession>
<dbReference type="Proteomes" id="UP001145742">
    <property type="component" value="Unassembled WGS sequence"/>
</dbReference>
<gene>
    <name evidence="2" type="ORF">WISP_83569</name>
</gene>
<feature type="chain" id="PRO_5047009714" evidence="1">
    <location>
        <begin position="28"/>
        <end position="142"/>
    </location>
</feature>
<evidence type="ECO:0000313" key="3">
    <source>
        <dbReference type="Proteomes" id="UP001145742"/>
    </source>
</evidence>
<comment type="caution">
    <text evidence="2">The sequence shown here is derived from an EMBL/GenBank/DDBJ whole genome shotgun (WGS) entry which is preliminary data.</text>
</comment>
<organism evidence="2 3">
    <name type="scientific">Willisornis vidua</name>
    <name type="common">Xingu scale-backed antbird</name>
    <dbReference type="NCBI Taxonomy" id="1566151"/>
    <lineage>
        <taxon>Eukaryota</taxon>
        <taxon>Metazoa</taxon>
        <taxon>Chordata</taxon>
        <taxon>Craniata</taxon>
        <taxon>Vertebrata</taxon>
        <taxon>Euteleostomi</taxon>
        <taxon>Archelosauria</taxon>
        <taxon>Archosauria</taxon>
        <taxon>Dinosauria</taxon>
        <taxon>Saurischia</taxon>
        <taxon>Theropoda</taxon>
        <taxon>Coelurosauria</taxon>
        <taxon>Aves</taxon>
        <taxon>Neognathae</taxon>
        <taxon>Neoaves</taxon>
        <taxon>Telluraves</taxon>
        <taxon>Australaves</taxon>
        <taxon>Passeriformes</taxon>
        <taxon>Thamnophilidae</taxon>
        <taxon>Willisornis</taxon>
    </lineage>
</organism>
<keyword evidence="3" id="KW-1185">Reference proteome</keyword>
<proteinExistence type="predicted"/>
<evidence type="ECO:0000256" key="1">
    <source>
        <dbReference type="SAM" id="SignalP"/>
    </source>
</evidence>
<feature type="signal peptide" evidence="1">
    <location>
        <begin position="1"/>
        <end position="27"/>
    </location>
</feature>
<evidence type="ECO:0000313" key="2">
    <source>
        <dbReference type="EMBL" id="KAJ7414521.1"/>
    </source>
</evidence>